<proteinExistence type="inferred from homology"/>
<protein>
    <recommendedName>
        <fullName evidence="4">Ubiquitin-like protease family profile domain-containing protein</fullName>
    </recommendedName>
</protein>
<evidence type="ECO:0000313" key="5">
    <source>
        <dbReference type="EMBL" id="BBN67525.1"/>
    </source>
</evidence>
<name>A0A5H2XM61_PRUDU</name>
<dbReference type="EMBL" id="AP020439">
    <property type="protein sequence ID" value="BBN67525.1"/>
    <property type="molecule type" value="Genomic_DNA"/>
</dbReference>
<evidence type="ECO:0000256" key="3">
    <source>
        <dbReference type="ARBA" id="ARBA00022801"/>
    </source>
</evidence>
<dbReference type="AlphaFoldDB" id="A0A5H2XM61"/>
<dbReference type="InterPro" id="IPR038765">
    <property type="entry name" value="Papain-like_cys_pep_sf"/>
</dbReference>
<reference evidence="5" key="1">
    <citation type="journal article" date="2019" name="Science">
        <title>Mutation of a bHLH transcription factor allowed almond domestication.</title>
        <authorList>
            <person name="Sanchez-Perez R."/>
            <person name="Pavan S."/>
            <person name="Mazzeo R."/>
            <person name="Moldovan C."/>
            <person name="Aiese Cigliano R."/>
            <person name="Del Cueto J."/>
            <person name="Ricciardi F."/>
            <person name="Lotti C."/>
            <person name="Ricciardi L."/>
            <person name="Dicenta F."/>
            <person name="Lopez-Marques R.L."/>
            <person name="Lindberg Moller B."/>
        </authorList>
    </citation>
    <scope>NUCLEOTIDE SEQUENCE</scope>
</reference>
<dbReference type="Gene3D" id="3.40.395.10">
    <property type="entry name" value="Adenoviral Proteinase, Chain A"/>
    <property type="match status" value="1"/>
</dbReference>
<dbReference type="SUPFAM" id="SSF54001">
    <property type="entry name" value="Cysteine proteinases"/>
    <property type="match status" value="1"/>
</dbReference>
<accession>A0A5H2XM61</accession>
<keyword evidence="3" id="KW-0378">Hydrolase</keyword>
<sequence length="192" mass="21833">MWKIIEGSELVPTTVAQTTGMKILVMQFGNVEAEIEFFASLVKADGWLKGDHIDLGLYLIRKRQQQLEEVEIADWTTTDVFFMVPPCGMDWKNVYKVYAPFMLTKYKHWVAVMIDLVLCEIKVYDSKVSLIPDDIVKEELAPLSITLPNLLNTIFSTNSRGDCGMFVLKYIELFSAQLPLATCTSRTCPFFG</sequence>
<evidence type="ECO:0000256" key="2">
    <source>
        <dbReference type="ARBA" id="ARBA00022670"/>
    </source>
</evidence>
<dbReference type="Pfam" id="PF02902">
    <property type="entry name" value="Peptidase_C48"/>
    <property type="match status" value="1"/>
</dbReference>
<comment type="similarity">
    <text evidence="1">Belongs to the peptidase C48 family.</text>
</comment>
<dbReference type="GO" id="GO:0008234">
    <property type="term" value="F:cysteine-type peptidase activity"/>
    <property type="evidence" value="ECO:0007669"/>
    <property type="project" value="InterPro"/>
</dbReference>
<evidence type="ECO:0000256" key="1">
    <source>
        <dbReference type="ARBA" id="ARBA00005234"/>
    </source>
</evidence>
<dbReference type="GO" id="GO:0006508">
    <property type="term" value="P:proteolysis"/>
    <property type="evidence" value="ECO:0007669"/>
    <property type="project" value="UniProtKB-KW"/>
</dbReference>
<feature type="domain" description="Ubiquitin-like protease family profile" evidence="4">
    <location>
        <begin position="31"/>
        <end position="174"/>
    </location>
</feature>
<gene>
    <name evidence="5" type="ORF">Prudu_102S002200</name>
</gene>
<keyword evidence="2" id="KW-0645">Protease</keyword>
<dbReference type="PROSITE" id="PS50600">
    <property type="entry name" value="ULP_PROTEASE"/>
    <property type="match status" value="1"/>
</dbReference>
<organism evidence="5">
    <name type="scientific">Prunus dulcis</name>
    <name type="common">Almond</name>
    <name type="synonym">Amygdalus dulcis</name>
    <dbReference type="NCBI Taxonomy" id="3755"/>
    <lineage>
        <taxon>Eukaryota</taxon>
        <taxon>Viridiplantae</taxon>
        <taxon>Streptophyta</taxon>
        <taxon>Embryophyta</taxon>
        <taxon>Tracheophyta</taxon>
        <taxon>Spermatophyta</taxon>
        <taxon>Magnoliopsida</taxon>
        <taxon>eudicotyledons</taxon>
        <taxon>Gunneridae</taxon>
        <taxon>Pentapetalae</taxon>
        <taxon>rosids</taxon>
        <taxon>fabids</taxon>
        <taxon>Rosales</taxon>
        <taxon>Rosaceae</taxon>
        <taxon>Amygdaloideae</taxon>
        <taxon>Amygdaleae</taxon>
        <taxon>Prunus</taxon>
    </lineage>
</organism>
<evidence type="ECO:0000259" key="4">
    <source>
        <dbReference type="PROSITE" id="PS50600"/>
    </source>
</evidence>
<dbReference type="InterPro" id="IPR003653">
    <property type="entry name" value="Peptidase_C48_C"/>
</dbReference>